<dbReference type="KEGG" id="aft:BBF96_13785"/>
<accession>A0A3Q9HRX5</accession>
<reference evidence="1 2" key="1">
    <citation type="submission" date="2016-07" db="EMBL/GenBank/DDBJ databases">
        <title>Genome and transcriptome analysis of iron-reducing fermentative bacteria Anoxybacter fermentans.</title>
        <authorList>
            <person name="Zeng X."/>
            <person name="Shao Z."/>
        </authorList>
    </citation>
    <scope>NUCLEOTIDE SEQUENCE [LARGE SCALE GENOMIC DNA]</scope>
    <source>
        <strain evidence="1 2">DY22613</strain>
    </source>
</reference>
<gene>
    <name evidence="1" type="ORF">BBF96_13785</name>
</gene>
<name>A0A3Q9HRX5_9FIRM</name>
<organism evidence="1 2">
    <name type="scientific">Anoxybacter fermentans</name>
    <dbReference type="NCBI Taxonomy" id="1323375"/>
    <lineage>
        <taxon>Bacteria</taxon>
        <taxon>Bacillati</taxon>
        <taxon>Bacillota</taxon>
        <taxon>Clostridia</taxon>
        <taxon>Halanaerobiales</taxon>
        <taxon>Anoxybacter</taxon>
    </lineage>
</organism>
<protein>
    <submittedName>
        <fullName evidence="1">Uncharacterized protein</fullName>
    </submittedName>
</protein>
<keyword evidence="2" id="KW-1185">Reference proteome</keyword>
<evidence type="ECO:0000313" key="2">
    <source>
        <dbReference type="Proteomes" id="UP000267250"/>
    </source>
</evidence>
<dbReference type="Proteomes" id="UP000267250">
    <property type="component" value="Chromosome"/>
</dbReference>
<evidence type="ECO:0000313" key="1">
    <source>
        <dbReference type="EMBL" id="AZR74364.1"/>
    </source>
</evidence>
<dbReference type="AlphaFoldDB" id="A0A3Q9HRX5"/>
<dbReference type="EMBL" id="CP016379">
    <property type="protein sequence ID" value="AZR74364.1"/>
    <property type="molecule type" value="Genomic_DNA"/>
</dbReference>
<proteinExistence type="predicted"/>
<sequence>MDIKNFSVKFVNINGLQKSLTNPKHILPTIAYFVVMLSHKNDNCPKWVNQSSLSIFLSIVMLKLPSKFYEGSSNNTMVKNLL</sequence>